<keyword evidence="2" id="KW-1003">Cell membrane</keyword>
<dbReference type="EMBL" id="CP113361">
    <property type="protein sequence ID" value="WAI01655.1"/>
    <property type="molecule type" value="Genomic_DNA"/>
</dbReference>
<gene>
    <name evidence="7" type="ORF">OU421_01945</name>
</gene>
<keyword evidence="8" id="KW-1185">Reference proteome</keyword>
<evidence type="ECO:0000256" key="5">
    <source>
        <dbReference type="ARBA" id="ARBA00023136"/>
    </source>
</evidence>
<feature type="transmembrane region" description="Helical" evidence="6">
    <location>
        <begin position="70"/>
        <end position="90"/>
    </location>
</feature>
<dbReference type="Pfam" id="PF01810">
    <property type="entry name" value="LysE"/>
    <property type="match status" value="1"/>
</dbReference>
<dbReference type="GeneID" id="76833825"/>
<dbReference type="RefSeq" id="WP_268186915.1">
    <property type="nucleotide sequence ID" value="NZ_CP113361.1"/>
</dbReference>
<dbReference type="KEGG" id="mou:OU421_01945"/>
<name>A0A9X9S689_METOG</name>
<keyword evidence="5 6" id="KW-0472">Membrane</keyword>
<comment type="subcellular location">
    <subcellularLocation>
        <location evidence="1">Cell membrane</location>
        <topology evidence="1">Multi-pass membrane protein</topology>
    </subcellularLocation>
</comment>
<accession>A0A9X9S689</accession>
<dbReference type="PANTHER" id="PTHR38825:SF1">
    <property type="entry name" value="TRANSPORTER, LYSE FAMILY"/>
    <property type="match status" value="1"/>
</dbReference>
<organism evidence="7 8">
    <name type="scientific">Methanogenium organophilum</name>
    <dbReference type="NCBI Taxonomy" id="2199"/>
    <lineage>
        <taxon>Archaea</taxon>
        <taxon>Methanobacteriati</taxon>
        <taxon>Methanobacteriota</taxon>
        <taxon>Stenosarchaea group</taxon>
        <taxon>Methanomicrobia</taxon>
        <taxon>Methanomicrobiales</taxon>
        <taxon>Methanomicrobiaceae</taxon>
        <taxon>Methanogenium</taxon>
    </lineage>
</organism>
<dbReference type="AlphaFoldDB" id="A0A9X9S689"/>
<evidence type="ECO:0000256" key="4">
    <source>
        <dbReference type="ARBA" id="ARBA00022989"/>
    </source>
</evidence>
<evidence type="ECO:0000256" key="2">
    <source>
        <dbReference type="ARBA" id="ARBA00022475"/>
    </source>
</evidence>
<dbReference type="GO" id="GO:0006865">
    <property type="term" value="P:amino acid transport"/>
    <property type="evidence" value="ECO:0007669"/>
    <property type="project" value="InterPro"/>
</dbReference>
<keyword evidence="3 6" id="KW-0812">Transmembrane</keyword>
<dbReference type="Proteomes" id="UP001163096">
    <property type="component" value="Chromosome"/>
</dbReference>
<dbReference type="PANTHER" id="PTHR38825">
    <property type="entry name" value="LYSINE EXPORTER PROTEIN (LYSE/YGGA)"/>
    <property type="match status" value="1"/>
</dbReference>
<feature type="transmembrane region" description="Helical" evidence="6">
    <location>
        <begin position="110"/>
        <end position="127"/>
    </location>
</feature>
<evidence type="ECO:0000256" key="1">
    <source>
        <dbReference type="ARBA" id="ARBA00004651"/>
    </source>
</evidence>
<dbReference type="GO" id="GO:0005886">
    <property type="term" value="C:plasma membrane"/>
    <property type="evidence" value="ECO:0007669"/>
    <property type="project" value="UniProtKB-SubCell"/>
</dbReference>
<proteinExistence type="predicted"/>
<evidence type="ECO:0000256" key="3">
    <source>
        <dbReference type="ARBA" id="ARBA00022692"/>
    </source>
</evidence>
<reference evidence="7" key="1">
    <citation type="submission" date="2022-11" db="EMBL/GenBank/DDBJ databases">
        <title>Complete genome sequence of Methanogenium organophilum DSM 3596.</title>
        <authorList>
            <person name="Chen S.-C."/>
            <person name="Lai S.-J."/>
            <person name="You Y.-T."/>
        </authorList>
    </citation>
    <scope>NUCLEOTIDE SEQUENCE</scope>
    <source>
        <strain evidence="7">DSM 3596</strain>
    </source>
</reference>
<evidence type="ECO:0000256" key="6">
    <source>
        <dbReference type="SAM" id="Phobius"/>
    </source>
</evidence>
<sequence>MDGAGTALLIGFVIGLSGALAPGPTLIATIRGSLSEGWTAGPKVSAGHAVIEAGMVVVIIAGIAEIAETISVPIAIIGGVVLILFGVLTLKESANAGISTDAAGPAGNSYVAGAVSSAANPYFWLWWLTVGSSLVLEALIAGPVIVIAFMAGHWFSDFGWFTLVAVGSARGTSVLPLRYYRIILGACGVFLMLFGVSYLLKTVSVW</sequence>
<dbReference type="InterPro" id="IPR001123">
    <property type="entry name" value="LeuE-type"/>
</dbReference>
<evidence type="ECO:0000313" key="8">
    <source>
        <dbReference type="Proteomes" id="UP001163096"/>
    </source>
</evidence>
<keyword evidence="4 6" id="KW-1133">Transmembrane helix</keyword>
<feature type="transmembrane region" description="Helical" evidence="6">
    <location>
        <begin position="179"/>
        <end position="200"/>
    </location>
</feature>
<protein>
    <submittedName>
        <fullName evidence="7">LysE family transporter</fullName>
    </submittedName>
</protein>
<feature type="transmembrane region" description="Helical" evidence="6">
    <location>
        <begin position="44"/>
        <end position="63"/>
    </location>
</feature>
<feature type="transmembrane region" description="Helical" evidence="6">
    <location>
        <begin position="134"/>
        <end position="155"/>
    </location>
</feature>
<evidence type="ECO:0000313" key="7">
    <source>
        <dbReference type="EMBL" id="WAI01655.1"/>
    </source>
</evidence>